<sequence>MGPVQTKEDNLRPTGITSDRTIEEEHQLEEAGHFETVQGYRFHKLRETDHTHFECLKEV</sequence>
<name>A0A9W9K6R1_9EURO</name>
<evidence type="ECO:0000313" key="2">
    <source>
        <dbReference type="EMBL" id="KAJ5094217.1"/>
    </source>
</evidence>
<reference evidence="2" key="1">
    <citation type="submission" date="2022-11" db="EMBL/GenBank/DDBJ databases">
        <authorList>
            <person name="Petersen C."/>
        </authorList>
    </citation>
    <scope>NUCLEOTIDE SEQUENCE</scope>
    <source>
        <strain evidence="2">IBT 30069</strain>
    </source>
</reference>
<feature type="region of interest" description="Disordered" evidence="1">
    <location>
        <begin position="1"/>
        <end position="20"/>
    </location>
</feature>
<proteinExistence type="predicted"/>
<comment type="caution">
    <text evidence="2">The sequence shown here is derived from an EMBL/GenBank/DDBJ whole genome shotgun (WGS) entry which is preliminary data.</text>
</comment>
<accession>A0A9W9K6R1</accession>
<keyword evidence="3" id="KW-1185">Reference proteome</keyword>
<organism evidence="2 3">
    <name type="scientific">Penicillium angulare</name>
    <dbReference type="NCBI Taxonomy" id="116970"/>
    <lineage>
        <taxon>Eukaryota</taxon>
        <taxon>Fungi</taxon>
        <taxon>Dikarya</taxon>
        <taxon>Ascomycota</taxon>
        <taxon>Pezizomycotina</taxon>
        <taxon>Eurotiomycetes</taxon>
        <taxon>Eurotiomycetidae</taxon>
        <taxon>Eurotiales</taxon>
        <taxon>Aspergillaceae</taxon>
        <taxon>Penicillium</taxon>
    </lineage>
</organism>
<gene>
    <name evidence="2" type="ORF">N7456_010078</name>
</gene>
<dbReference type="EMBL" id="JAPQKH010000006">
    <property type="protein sequence ID" value="KAJ5094217.1"/>
    <property type="molecule type" value="Genomic_DNA"/>
</dbReference>
<feature type="compositionally biased region" description="Basic and acidic residues" evidence="1">
    <location>
        <begin position="1"/>
        <end position="11"/>
    </location>
</feature>
<dbReference type="Proteomes" id="UP001149165">
    <property type="component" value="Unassembled WGS sequence"/>
</dbReference>
<evidence type="ECO:0000313" key="3">
    <source>
        <dbReference type="Proteomes" id="UP001149165"/>
    </source>
</evidence>
<evidence type="ECO:0000256" key="1">
    <source>
        <dbReference type="SAM" id="MobiDB-lite"/>
    </source>
</evidence>
<protein>
    <submittedName>
        <fullName evidence="2">Uncharacterized protein</fullName>
    </submittedName>
</protein>
<reference evidence="2" key="2">
    <citation type="journal article" date="2023" name="IMA Fungus">
        <title>Comparative genomic study of the Penicillium genus elucidates a diverse pangenome and 15 lateral gene transfer events.</title>
        <authorList>
            <person name="Petersen C."/>
            <person name="Sorensen T."/>
            <person name="Nielsen M.R."/>
            <person name="Sondergaard T.E."/>
            <person name="Sorensen J.L."/>
            <person name="Fitzpatrick D.A."/>
            <person name="Frisvad J.C."/>
            <person name="Nielsen K.L."/>
        </authorList>
    </citation>
    <scope>NUCLEOTIDE SEQUENCE</scope>
    <source>
        <strain evidence="2">IBT 30069</strain>
    </source>
</reference>
<dbReference type="AlphaFoldDB" id="A0A9W9K6R1"/>